<evidence type="ECO:0000313" key="1">
    <source>
        <dbReference type="EMBL" id="QJA71226.1"/>
    </source>
</evidence>
<dbReference type="EMBL" id="MT141857">
    <property type="protein sequence ID" value="QJA71226.1"/>
    <property type="molecule type" value="Genomic_DNA"/>
</dbReference>
<sequence>MSTVNYENIFDRGMLINLKMGSWAARNKLSQEDLKDLPKEIVRGVYDLLDDKDQLNEIISVQNKLRNKVKSQTVPFPIDGVYFVLGKDIETVIDIVKEDQVVIRNLAVEFGEGYIKKIEDYAKKYPVFYERAKFKYPSKEEVIARFYCQYRMFQVNVPNKNLSFVSPELYKEEMKKFKNEVEEMKKEVINIIYTELLERVATLSKQCDDGKPSQRTLNNLGELFEKVENLYSDFIDREDITSMVNKIKKMVIGVDAKELRSDEKFKSDFGKRMKKVASELKALPDMEMKRSIEF</sequence>
<proteinExistence type="predicted"/>
<dbReference type="InterPro" id="IPR021496">
    <property type="entry name" value="DUF3150"/>
</dbReference>
<gene>
    <name evidence="1" type="ORF">MM415A03318_0002</name>
</gene>
<name>A0A6M3JMW7_9ZZZZ</name>
<reference evidence="1" key="1">
    <citation type="submission" date="2020-03" db="EMBL/GenBank/DDBJ databases">
        <title>The deep terrestrial virosphere.</title>
        <authorList>
            <person name="Holmfeldt K."/>
            <person name="Nilsson E."/>
            <person name="Simone D."/>
            <person name="Lopez-Fernandez M."/>
            <person name="Wu X."/>
            <person name="de Brujin I."/>
            <person name="Lundin D."/>
            <person name="Andersson A."/>
            <person name="Bertilsson S."/>
            <person name="Dopson M."/>
        </authorList>
    </citation>
    <scope>NUCLEOTIDE SEQUENCE</scope>
    <source>
        <strain evidence="1">MM415A03318</strain>
    </source>
</reference>
<accession>A0A6M3JMW7</accession>
<dbReference type="Pfam" id="PF11348">
    <property type="entry name" value="DUF3150"/>
    <property type="match status" value="1"/>
</dbReference>
<dbReference type="AlphaFoldDB" id="A0A6M3JMW7"/>
<organism evidence="1">
    <name type="scientific">viral metagenome</name>
    <dbReference type="NCBI Taxonomy" id="1070528"/>
    <lineage>
        <taxon>unclassified sequences</taxon>
        <taxon>metagenomes</taxon>
        <taxon>organismal metagenomes</taxon>
    </lineage>
</organism>
<protein>
    <submittedName>
        <fullName evidence="1">Uncharacterized protein</fullName>
    </submittedName>
</protein>